<feature type="compositionally biased region" description="Basic residues" evidence="2">
    <location>
        <begin position="141"/>
        <end position="155"/>
    </location>
</feature>
<dbReference type="Gene3D" id="1.10.287.2610">
    <property type="match status" value="1"/>
</dbReference>
<dbReference type="EMBL" id="OU015567">
    <property type="protein sequence ID" value="CAG5112063.1"/>
    <property type="molecule type" value="Genomic_DNA"/>
</dbReference>
<protein>
    <submittedName>
        <fullName evidence="3">Oidioi.mRNA.OKI2018_I69.chr2.g6319.t1.cds</fullName>
    </submittedName>
</protein>
<dbReference type="Proteomes" id="UP001158576">
    <property type="component" value="Chromosome 2"/>
</dbReference>
<reference evidence="3 4" key="1">
    <citation type="submission" date="2021-04" db="EMBL/GenBank/DDBJ databases">
        <authorList>
            <person name="Bliznina A."/>
        </authorList>
    </citation>
    <scope>NUCLEOTIDE SEQUENCE [LARGE SCALE GENOMIC DNA]</scope>
</reference>
<evidence type="ECO:0000313" key="3">
    <source>
        <dbReference type="EMBL" id="CAG5112063.1"/>
    </source>
</evidence>
<feature type="compositionally biased region" description="Basic and acidic residues" evidence="2">
    <location>
        <begin position="467"/>
        <end position="488"/>
    </location>
</feature>
<gene>
    <name evidence="3" type="ORF">OKIOD_LOCUS15084</name>
</gene>
<evidence type="ECO:0000313" key="4">
    <source>
        <dbReference type="Proteomes" id="UP001158576"/>
    </source>
</evidence>
<feature type="coiled-coil region" evidence="1">
    <location>
        <begin position="189"/>
        <end position="216"/>
    </location>
</feature>
<proteinExistence type="predicted"/>
<evidence type="ECO:0000256" key="2">
    <source>
        <dbReference type="SAM" id="MobiDB-lite"/>
    </source>
</evidence>
<feature type="region of interest" description="Disordered" evidence="2">
    <location>
        <begin position="444"/>
        <end position="488"/>
    </location>
</feature>
<name>A0ABN7T6H2_OIKDI</name>
<sequence>MSDKPKSARRLEAERLIMEKAKEMREGKQEEYFPKYKELLNQVKDHLGPNAYKTLFNMSEEEIKARVVVQNLYGKPRPPVEERLGSYPGIKKCSRCGSTDHENCVTRTTRNSDGIPIETTVIEAPKQICNMHPPRNNNTKGMKKTKKPKVAKPPKKTVTLPKTIIKKINEDCARFPDLSKRQNLSEKELADHKKRLDNGMSEIQKAREKIEFYKSKCFKDGHVPEEVVDEANKAIEQMTTAMEAKIASYAKEEVRDKWVNKGKKATSAQNAMEKEAAAEKIRNARQRLDNLKKVNVQMNSGDLEKMPCPIHNKEPDWYKIPSPKEGWEYPVYFPTCTDTQTDYHHRTFAIKVRLKIRHRYHIFTFLYMADFKEKKMKIKVLLARFGREGTDEMRKFACVSIPGFEDYAQTPQPRKKVNKGVKKGLHSHVDVLMKPYTFGKEDPLMLDPSLSDSDYTDISDEEEEMEDQLKRLNDRDNASKQEKKNGKN</sequence>
<accession>A0ABN7T6H2</accession>
<keyword evidence="1" id="KW-0175">Coiled coil</keyword>
<evidence type="ECO:0000256" key="1">
    <source>
        <dbReference type="SAM" id="Coils"/>
    </source>
</evidence>
<keyword evidence="4" id="KW-1185">Reference proteome</keyword>
<feature type="region of interest" description="Disordered" evidence="2">
    <location>
        <begin position="129"/>
        <end position="155"/>
    </location>
</feature>
<feature type="compositionally biased region" description="Acidic residues" evidence="2">
    <location>
        <begin position="454"/>
        <end position="466"/>
    </location>
</feature>
<organism evidence="3 4">
    <name type="scientific">Oikopleura dioica</name>
    <name type="common">Tunicate</name>
    <dbReference type="NCBI Taxonomy" id="34765"/>
    <lineage>
        <taxon>Eukaryota</taxon>
        <taxon>Metazoa</taxon>
        <taxon>Chordata</taxon>
        <taxon>Tunicata</taxon>
        <taxon>Appendicularia</taxon>
        <taxon>Copelata</taxon>
        <taxon>Oikopleuridae</taxon>
        <taxon>Oikopleura</taxon>
    </lineage>
</organism>